<dbReference type="Proteomes" id="UP000193560">
    <property type="component" value="Unassembled WGS sequence"/>
</dbReference>
<dbReference type="InterPro" id="IPR036866">
    <property type="entry name" value="RibonucZ/Hydroxyglut_hydro"/>
</dbReference>
<reference evidence="3 4" key="1">
    <citation type="submission" date="2016-07" db="EMBL/GenBank/DDBJ databases">
        <title>Pervasive Adenine N6-methylation of Active Genes in Fungi.</title>
        <authorList>
            <consortium name="DOE Joint Genome Institute"/>
            <person name="Mondo S.J."/>
            <person name="Dannebaum R.O."/>
            <person name="Kuo R.C."/>
            <person name="Labutti K."/>
            <person name="Haridas S."/>
            <person name="Kuo A."/>
            <person name="Salamov A."/>
            <person name="Ahrendt S.R."/>
            <person name="Lipzen A."/>
            <person name="Sullivan W."/>
            <person name="Andreopoulos W.B."/>
            <person name="Clum A."/>
            <person name="Lindquist E."/>
            <person name="Daum C."/>
            <person name="Ramamoorthy G.K."/>
            <person name="Gryganskyi A."/>
            <person name="Culley D."/>
            <person name="Magnuson J.K."/>
            <person name="James T.Y."/>
            <person name="O'Malley M.A."/>
            <person name="Stajich J.E."/>
            <person name="Spatafora J.W."/>
            <person name="Visel A."/>
            <person name="Grigoriev I.V."/>
        </authorList>
    </citation>
    <scope>NUCLEOTIDE SEQUENCE [LARGE SCALE GENOMIC DNA]</scope>
    <source>
        <strain evidence="3 4">NRRL 1336</strain>
    </source>
</reference>
<dbReference type="Gene3D" id="3.40.250.10">
    <property type="entry name" value="Rhodanese-like domain"/>
    <property type="match status" value="1"/>
</dbReference>
<keyword evidence="4" id="KW-1185">Reference proteome</keyword>
<dbReference type="PANTHER" id="PTHR43084:SF1">
    <property type="entry name" value="PERSULFIDE DIOXYGENASE ETHE1, MITOCHONDRIAL"/>
    <property type="match status" value="1"/>
</dbReference>
<dbReference type="Gene3D" id="3.60.15.10">
    <property type="entry name" value="Ribonuclease Z/Hydroxyacylglutathione hydrolase-like"/>
    <property type="match status" value="1"/>
</dbReference>
<dbReference type="GO" id="GO:0046872">
    <property type="term" value="F:metal ion binding"/>
    <property type="evidence" value="ECO:0007669"/>
    <property type="project" value="UniProtKB-KW"/>
</dbReference>
<dbReference type="GO" id="GO:0070813">
    <property type="term" value="P:hydrogen sulfide metabolic process"/>
    <property type="evidence" value="ECO:0007669"/>
    <property type="project" value="TreeGrafter"/>
</dbReference>
<evidence type="ECO:0000259" key="2">
    <source>
        <dbReference type="PROSITE" id="PS50206"/>
    </source>
</evidence>
<accession>A0A1X2HYU4</accession>
<dbReference type="Pfam" id="PF00581">
    <property type="entry name" value="Rhodanese"/>
    <property type="match status" value="1"/>
</dbReference>
<dbReference type="CDD" id="cd07724">
    <property type="entry name" value="POD-like_MBL-fold"/>
    <property type="match status" value="1"/>
</dbReference>
<proteinExistence type="predicted"/>
<dbReference type="PANTHER" id="PTHR43084">
    <property type="entry name" value="PERSULFIDE DIOXYGENASE ETHE1"/>
    <property type="match status" value="1"/>
</dbReference>
<dbReference type="GO" id="GO:0050313">
    <property type="term" value="F:sulfur dioxygenase activity"/>
    <property type="evidence" value="ECO:0007669"/>
    <property type="project" value="InterPro"/>
</dbReference>
<evidence type="ECO:0000256" key="1">
    <source>
        <dbReference type="ARBA" id="ARBA00022723"/>
    </source>
</evidence>
<evidence type="ECO:0000313" key="3">
    <source>
        <dbReference type="EMBL" id="ORZ05586.1"/>
    </source>
</evidence>
<dbReference type="GO" id="GO:0006749">
    <property type="term" value="P:glutathione metabolic process"/>
    <property type="evidence" value="ECO:0007669"/>
    <property type="project" value="InterPro"/>
</dbReference>
<dbReference type="CDD" id="cd00158">
    <property type="entry name" value="RHOD"/>
    <property type="match status" value="1"/>
</dbReference>
<dbReference type="Pfam" id="PF00753">
    <property type="entry name" value="Lactamase_B"/>
    <property type="match status" value="1"/>
</dbReference>
<dbReference type="SUPFAM" id="SSF52821">
    <property type="entry name" value="Rhodanese/Cell cycle control phosphatase"/>
    <property type="match status" value="1"/>
</dbReference>
<feature type="domain" description="Rhodanese" evidence="2">
    <location>
        <begin position="29"/>
        <end position="115"/>
    </location>
</feature>
<dbReference type="InterPro" id="IPR044528">
    <property type="entry name" value="POD-like_MBL-fold"/>
</dbReference>
<dbReference type="SMART" id="SM00450">
    <property type="entry name" value="RHOD"/>
    <property type="match status" value="1"/>
</dbReference>
<organism evidence="3 4">
    <name type="scientific">Absidia repens</name>
    <dbReference type="NCBI Taxonomy" id="90262"/>
    <lineage>
        <taxon>Eukaryota</taxon>
        <taxon>Fungi</taxon>
        <taxon>Fungi incertae sedis</taxon>
        <taxon>Mucoromycota</taxon>
        <taxon>Mucoromycotina</taxon>
        <taxon>Mucoromycetes</taxon>
        <taxon>Mucorales</taxon>
        <taxon>Cunninghamellaceae</taxon>
        <taxon>Absidia</taxon>
    </lineage>
</organism>
<name>A0A1X2HYU4_9FUNG</name>
<dbReference type="EMBL" id="MCGE01000043">
    <property type="protein sequence ID" value="ORZ05586.1"/>
    <property type="molecule type" value="Genomic_DNA"/>
</dbReference>
<dbReference type="InterPro" id="IPR051682">
    <property type="entry name" value="Mito_Persulfide_Diox"/>
</dbReference>
<dbReference type="SUPFAM" id="SSF56281">
    <property type="entry name" value="Metallo-hydrolase/oxidoreductase"/>
    <property type="match status" value="1"/>
</dbReference>
<dbReference type="STRING" id="90262.A0A1X2HYU4"/>
<comment type="caution">
    <text evidence="3">The sequence shown here is derived from an EMBL/GenBank/DDBJ whole genome shotgun (WGS) entry which is preliminary data.</text>
</comment>
<dbReference type="OrthoDB" id="449487at2759"/>
<evidence type="ECO:0000313" key="4">
    <source>
        <dbReference type="Proteomes" id="UP000193560"/>
    </source>
</evidence>
<dbReference type="InterPro" id="IPR036873">
    <property type="entry name" value="Rhodanese-like_dom_sf"/>
</dbReference>
<dbReference type="InterPro" id="IPR001279">
    <property type="entry name" value="Metallo-B-lactamas"/>
</dbReference>
<protein>
    <submittedName>
        <fullName evidence="3">Beta-lactamase-like protein</fullName>
    </submittedName>
</protein>
<gene>
    <name evidence="3" type="ORF">BCR42DRAFT_427928</name>
</gene>
<dbReference type="InterPro" id="IPR001763">
    <property type="entry name" value="Rhodanese-like_dom"/>
</dbReference>
<dbReference type="PROSITE" id="PS50206">
    <property type="entry name" value="RHODANESE_3"/>
    <property type="match status" value="1"/>
</dbReference>
<sequence>MTITNLTPQQVHDALVLPPQTPFVSDMMQLVDVRDHDEIQQSGKIHGALRMSYRSPLFEPALNDLDRHRKLVFQCASGRRSLLAANIALQLGFKHVFNMVGGFNQWKAENRPIESNPPLSPWVHTVMDPATDTAQYIVTDLDSQQAVVIDPVLDYDPLAGVVSPTTAKTLVAFIQRHQLHVTHLLDTHVHADHLTASWYIKEALDPKPEIWISKDVTKVQHEFAQRYNINTKTDFDGKRFDRLIGDGDTWSLGRLTCLVVATPGHTPACLSYRIGDAAFVGDSLFMPDLGTARCDFPGGSAHTLYHSIQTMYTTWPDDTRIYVGHDYPPLDQRKYDVMTLLGHQKQYNKMIHSKVTLDEFVARRTARDQMLKPPRLIHPSLQTNLRGGMLPDKEKHFDGKTTQEAGPFFKIPVQWQA</sequence>
<dbReference type="SMART" id="SM00849">
    <property type="entry name" value="Lactamase_B"/>
    <property type="match status" value="1"/>
</dbReference>
<keyword evidence="1" id="KW-0479">Metal-binding</keyword>
<dbReference type="AlphaFoldDB" id="A0A1X2HYU4"/>